<keyword evidence="3" id="KW-1185">Reference proteome</keyword>
<sequence>MKIRQIKSQARQSLRGSWGKGVLLTLIYFLISIVVTTLIEILFSGGIHNWLYQDYSPLGSELINFIIYILYIPLTVGILWFYLGLVRAEKPEVPQVFSIYINANLSLKLIGTNIMIGIFTFLWTLLLVIPGIIKGLAYSQTLYLFKDNPEYGIFEAITESRRRMDGYKWKYFLLNLSFIGWGLLCILSLGIGFLWLVPYIYTSNATFYHNHIAEKEVIEL</sequence>
<gene>
    <name evidence="2" type="ORF">HHU08_13135</name>
</gene>
<feature type="transmembrane region" description="Helical" evidence="1">
    <location>
        <begin position="65"/>
        <end position="86"/>
    </location>
</feature>
<keyword evidence="1" id="KW-0812">Transmembrane</keyword>
<feature type="transmembrane region" description="Helical" evidence="1">
    <location>
        <begin position="107"/>
        <end position="133"/>
    </location>
</feature>
<keyword evidence="1" id="KW-0472">Membrane</keyword>
<evidence type="ECO:0000313" key="2">
    <source>
        <dbReference type="EMBL" id="NMO77930.1"/>
    </source>
</evidence>
<reference evidence="2 3" key="1">
    <citation type="submission" date="2020-04" db="EMBL/GenBank/DDBJ databases">
        <title>Bacillus sp. UniB3 isolated from commercial digestive syrup.</title>
        <authorList>
            <person name="Thorat V."/>
            <person name="Kirdat K."/>
            <person name="Tiwarekar B."/>
            <person name="Yadav A."/>
        </authorList>
    </citation>
    <scope>NUCLEOTIDE SEQUENCE [LARGE SCALE GENOMIC DNA]</scope>
    <source>
        <strain evidence="2 3">UniB3</strain>
    </source>
</reference>
<dbReference type="InterPro" id="IPR010380">
    <property type="entry name" value="DUF975"/>
</dbReference>
<feature type="transmembrane region" description="Helical" evidence="1">
    <location>
        <begin position="178"/>
        <end position="201"/>
    </location>
</feature>
<dbReference type="PANTHER" id="PTHR40076:SF1">
    <property type="entry name" value="MEMBRANE PROTEIN"/>
    <property type="match status" value="1"/>
</dbReference>
<comment type="caution">
    <text evidence="2">The sequence shown here is derived from an EMBL/GenBank/DDBJ whole genome shotgun (WGS) entry which is preliminary data.</text>
</comment>
<dbReference type="AlphaFoldDB" id="A0A7Y0PML3"/>
<evidence type="ECO:0000313" key="3">
    <source>
        <dbReference type="Proteomes" id="UP000588491"/>
    </source>
</evidence>
<proteinExistence type="predicted"/>
<protein>
    <submittedName>
        <fullName evidence="2">DUF975 family protein</fullName>
    </submittedName>
</protein>
<dbReference type="EMBL" id="JABBPK010000001">
    <property type="protein sequence ID" value="NMO77930.1"/>
    <property type="molecule type" value="Genomic_DNA"/>
</dbReference>
<dbReference type="Pfam" id="PF06161">
    <property type="entry name" value="DUF975"/>
    <property type="match status" value="1"/>
</dbReference>
<accession>A0A7Y0PML3</accession>
<dbReference type="PANTHER" id="PTHR40076">
    <property type="entry name" value="MEMBRANE PROTEIN-RELATED"/>
    <property type="match status" value="1"/>
</dbReference>
<evidence type="ECO:0000256" key="1">
    <source>
        <dbReference type="SAM" id="Phobius"/>
    </source>
</evidence>
<dbReference type="Proteomes" id="UP000588491">
    <property type="component" value="Unassembled WGS sequence"/>
</dbReference>
<organism evidence="2 3">
    <name type="scientific">Niallia alba</name>
    <dbReference type="NCBI Taxonomy" id="2729105"/>
    <lineage>
        <taxon>Bacteria</taxon>
        <taxon>Bacillati</taxon>
        <taxon>Bacillota</taxon>
        <taxon>Bacilli</taxon>
        <taxon>Bacillales</taxon>
        <taxon>Bacillaceae</taxon>
        <taxon>Niallia</taxon>
    </lineage>
</organism>
<feature type="transmembrane region" description="Helical" evidence="1">
    <location>
        <begin position="21"/>
        <end position="45"/>
    </location>
</feature>
<keyword evidence="1" id="KW-1133">Transmembrane helix</keyword>
<name>A0A7Y0PML3_9BACI</name>